<keyword evidence="6 13" id="KW-0479">Metal-binding</keyword>
<keyword evidence="5 13" id="KW-0540">Nuclease</keyword>
<organism evidence="15">
    <name type="scientific">Desulfobacca acetoxidans</name>
    <dbReference type="NCBI Taxonomy" id="60893"/>
    <lineage>
        <taxon>Bacteria</taxon>
        <taxon>Pseudomonadati</taxon>
        <taxon>Thermodesulfobacteriota</taxon>
        <taxon>Desulfobaccia</taxon>
        <taxon>Desulfobaccales</taxon>
        <taxon>Desulfobaccaceae</taxon>
        <taxon>Desulfobacca</taxon>
    </lineage>
</organism>
<evidence type="ECO:0000259" key="14">
    <source>
        <dbReference type="Pfam" id="PF01930"/>
    </source>
</evidence>
<evidence type="ECO:0000256" key="12">
    <source>
        <dbReference type="ARBA" id="ARBA00023211"/>
    </source>
</evidence>
<protein>
    <recommendedName>
        <fullName evidence="4 13">CRISPR-associated exonuclease Cas4</fullName>
        <ecNumber evidence="3 13">3.1.12.1</ecNumber>
    </recommendedName>
</protein>
<keyword evidence="7 13" id="KW-0378">Hydrolase</keyword>
<evidence type="ECO:0000256" key="9">
    <source>
        <dbReference type="ARBA" id="ARBA00023004"/>
    </source>
</evidence>
<dbReference type="CDD" id="cd09637">
    <property type="entry name" value="Cas4_I-A_I-B_I-C_I-D_II-B"/>
    <property type="match status" value="1"/>
</dbReference>
<evidence type="ECO:0000256" key="2">
    <source>
        <dbReference type="ARBA" id="ARBA00009189"/>
    </source>
</evidence>
<evidence type="ECO:0000256" key="4">
    <source>
        <dbReference type="ARBA" id="ARBA00020049"/>
    </source>
</evidence>
<comment type="similarity">
    <text evidence="2 13">Belongs to the CRISPR-associated exonuclease Cas4 family.</text>
</comment>
<comment type="function">
    <text evidence="13">CRISPR (clustered regularly interspaced short palindromic repeat) is an adaptive immune system that provides protection against mobile genetic elements (viruses, transposable elements and conjugative plasmids). CRISPR clusters contain sequences complementary to antecedent mobile elements and target invading nucleic acids. CRISPR clusters are transcribed and processed into CRISPR RNA (crRNA).</text>
</comment>
<gene>
    <name evidence="15" type="primary">cas4</name>
    <name evidence="15" type="ORF">ENV52_01310</name>
</gene>
<dbReference type="Pfam" id="PF01930">
    <property type="entry name" value="Cas_Cas4"/>
    <property type="match status" value="1"/>
</dbReference>
<evidence type="ECO:0000256" key="1">
    <source>
        <dbReference type="ARBA" id="ARBA00001966"/>
    </source>
</evidence>
<evidence type="ECO:0000256" key="13">
    <source>
        <dbReference type="RuleBase" id="RU365022"/>
    </source>
</evidence>
<dbReference type="PANTHER" id="PTHR36531:SF6">
    <property type="entry name" value="DNA REPLICATION ATP-DEPENDENT HELICASE_NUCLEASE DNA2"/>
    <property type="match status" value="1"/>
</dbReference>
<accession>A0A7V6A184</accession>
<dbReference type="InterPro" id="IPR013343">
    <property type="entry name" value="CRISPR-assoc_prot_Cas4"/>
</dbReference>
<dbReference type="AlphaFoldDB" id="A0A7V6A184"/>
<dbReference type="NCBIfam" id="TIGR00372">
    <property type="entry name" value="cas4"/>
    <property type="match status" value="1"/>
</dbReference>
<dbReference type="InterPro" id="IPR011604">
    <property type="entry name" value="PDDEXK-like_dom_sf"/>
</dbReference>
<dbReference type="GO" id="GO:0046872">
    <property type="term" value="F:metal ion binding"/>
    <property type="evidence" value="ECO:0007669"/>
    <property type="project" value="UniProtKB-KW"/>
</dbReference>
<evidence type="ECO:0000256" key="8">
    <source>
        <dbReference type="ARBA" id="ARBA00022839"/>
    </source>
</evidence>
<dbReference type="PANTHER" id="PTHR36531">
    <property type="entry name" value="CRISPR-ASSOCIATED EXONUCLEASE CAS4"/>
    <property type="match status" value="1"/>
</dbReference>
<dbReference type="GO" id="GO:0051536">
    <property type="term" value="F:iron-sulfur cluster binding"/>
    <property type="evidence" value="ECO:0007669"/>
    <property type="project" value="UniProtKB-KW"/>
</dbReference>
<dbReference type="Gene3D" id="3.90.320.10">
    <property type="match status" value="1"/>
</dbReference>
<comment type="caution">
    <text evidence="15">The sequence shown here is derived from an EMBL/GenBank/DDBJ whole genome shotgun (WGS) entry which is preliminary data.</text>
</comment>
<comment type="cofactor">
    <cofactor evidence="13">
        <name>iron-sulfur cluster</name>
        <dbReference type="ChEBI" id="CHEBI:30408"/>
    </cofactor>
</comment>
<proteinExistence type="inferred from homology"/>
<sequence length="219" mass="25339">MPADNLEEPREDWQDHELVPISALEHYSYCPRQAALIHIEAVWDENIYTLRGRFVHEQADEPGEEHREGVRVERSLPLWSRRYGLVGRADIVEFHGPTPYPVDYKHGPRRTHEHDDLQLCAQAVCLEEMTGLPVPRGAIFHASSKRRREVEFNSSLRLRLAHAVADLRRLLQHTALPPPLNDIRCRNCSLISSCLPGVVAERKRMDRFITTLYQIEDDP</sequence>
<evidence type="ECO:0000256" key="5">
    <source>
        <dbReference type="ARBA" id="ARBA00022722"/>
    </source>
</evidence>
<comment type="cofactor">
    <cofactor evidence="13">
        <name>Mg(2+)</name>
        <dbReference type="ChEBI" id="CHEBI:18420"/>
    </cofactor>
    <cofactor evidence="13">
        <name>Mn(2+)</name>
        <dbReference type="ChEBI" id="CHEBI:29035"/>
    </cofactor>
    <text evidence="13">Mg(2+) or Mn(2+) required for ssDNA cleavage activity.</text>
</comment>
<evidence type="ECO:0000256" key="7">
    <source>
        <dbReference type="ARBA" id="ARBA00022801"/>
    </source>
</evidence>
<reference evidence="15" key="1">
    <citation type="journal article" date="2020" name="mSystems">
        <title>Genome- and Community-Level Interaction Insights into Carbon Utilization and Element Cycling Functions of Hydrothermarchaeota in Hydrothermal Sediment.</title>
        <authorList>
            <person name="Zhou Z."/>
            <person name="Liu Y."/>
            <person name="Xu W."/>
            <person name="Pan J."/>
            <person name="Luo Z.H."/>
            <person name="Li M."/>
        </authorList>
    </citation>
    <scope>NUCLEOTIDE SEQUENCE [LARGE SCALE GENOMIC DNA]</scope>
    <source>
        <strain evidence="15">SpSt-767</strain>
    </source>
</reference>
<evidence type="ECO:0000313" key="15">
    <source>
        <dbReference type="EMBL" id="HHS28324.1"/>
    </source>
</evidence>
<keyword evidence="9 13" id="KW-0408">Iron</keyword>
<evidence type="ECO:0000256" key="6">
    <source>
        <dbReference type="ARBA" id="ARBA00022723"/>
    </source>
</evidence>
<keyword evidence="8 13" id="KW-0269">Exonuclease</keyword>
<evidence type="ECO:0000256" key="3">
    <source>
        <dbReference type="ARBA" id="ARBA00012768"/>
    </source>
</evidence>
<dbReference type="EMBL" id="DTGR01000024">
    <property type="protein sequence ID" value="HHS28324.1"/>
    <property type="molecule type" value="Genomic_DNA"/>
</dbReference>
<feature type="domain" description="DUF83" evidence="14">
    <location>
        <begin position="22"/>
        <end position="195"/>
    </location>
</feature>
<dbReference type="InterPro" id="IPR051827">
    <property type="entry name" value="Cas4_exonuclease"/>
</dbReference>
<evidence type="ECO:0000256" key="10">
    <source>
        <dbReference type="ARBA" id="ARBA00023014"/>
    </source>
</evidence>
<dbReference type="InterPro" id="IPR022765">
    <property type="entry name" value="Dna2/Cas4_DUF83"/>
</dbReference>
<dbReference type="GO" id="GO:0004527">
    <property type="term" value="F:exonuclease activity"/>
    <property type="evidence" value="ECO:0007669"/>
    <property type="project" value="UniProtKB-KW"/>
</dbReference>
<dbReference type="EC" id="3.1.12.1" evidence="3 13"/>
<keyword evidence="11 13" id="KW-0051">Antiviral defense</keyword>
<keyword evidence="12 13" id="KW-0464">Manganese</keyword>
<name>A0A7V6A184_9BACT</name>
<dbReference type="GO" id="GO:0051607">
    <property type="term" value="P:defense response to virus"/>
    <property type="evidence" value="ECO:0007669"/>
    <property type="project" value="UniProtKB-KW"/>
</dbReference>
<comment type="cofactor">
    <cofactor evidence="1">
        <name>[4Fe-4S] cluster</name>
        <dbReference type="ChEBI" id="CHEBI:49883"/>
    </cofactor>
</comment>
<keyword evidence="10 13" id="KW-0411">Iron-sulfur</keyword>
<evidence type="ECO:0000256" key="11">
    <source>
        <dbReference type="ARBA" id="ARBA00023118"/>
    </source>
</evidence>